<accession>N0BCP5</accession>
<sequence>MYGGESNKVMKNLEEVIQILKENDRILKERFKVKSIGVFGSVTRGEQKETSDIDIIVEFSEPVGWEIVDLKEFLEELLGVRVDVVTKNAAMRKPLLWKSIEREVVYV</sequence>
<organism evidence="14 15">
    <name type="scientific">Archaeoglobus sulfaticallidus PM70-1</name>
    <dbReference type="NCBI Taxonomy" id="387631"/>
    <lineage>
        <taxon>Archaea</taxon>
        <taxon>Methanobacteriati</taxon>
        <taxon>Methanobacteriota</taxon>
        <taxon>Archaeoglobi</taxon>
        <taxon>Archaeoglobales</taxon>
        <taxon>Archaeoglobaceae</taxon>
        <taxon>Archaeoglobus</taxon>
    </lineage>
</organism>
<name>N0BCP5_9EURY</name>
<dbReference type="EC" id="2.7.7.108" evidence="9"/>
<evidence type="ECO:0000256" key="9">
    <source>
        <dbReference type="ARBA" id="ARBA00034531"/>
    </source>
</evidence>
<dbReference type="GO" id="GO:0005524">
    <property type="term" value="F:ATP binding"/>
    <property type="evidence" value="ECO:0007669"/>
    <property type="project" value="UniProtKB-KW"/>
</dbReference>
<dbReference type="OrthoDB" id="50428at2157"/>
<keyword evidence="2" id="KW-1277">Toxin-antitoxin system</keyword>
<dbReference type="STRING" id="387631.Asulf_01393"/>
<comment type="cofactor">
    <cofactor evidence="1">
        <name>Mg(2+)</name>
        <dbReference type="ChEBI" id="CHEBI:18420"/>
    </cofactor>
</comment>
<comment type="catalytic activity">
    <reaction evidence="12">
        <text>L-tyrosyl-[protein] + ATP = O-(5'-adenylyl)-L-tyrosyl-[protein] + diphosphate</text>
        <dbReference type="Rhea" id="RHEA:54288"/>
        <dbReference type="Rhea" id="RHEA-COMP:10136"/>
        <dbReference type="Rhea" id="RHEA-COMP:13846"/>
        <dbReference type="ChEBI" id="CHEBI:30616"/>
        <dbReference type="ChEBI" id="CHEBI:33019"/>
        <dbReference type="ChEBI" id="CHEBI:46858"/>
        <dbReference type="ChEBI" id="CHEBI:83624"/>
        <dbReference type="EC" id="2.7.7.108"/>
    </reaction>
</comment>
<evidence type="ECO:0000256" key="7">
    <source>
        <dbReference type="ARBA" id="ARBA00022840"/>
    </source>
</evidence>
<dbReference type="PANTHER" id="PTHR33571">
    <property type="entry name" value="SSL8005 PROTEIN"/>
    <property type="match status" value="1"/>
</dbReference>
<dbReference type="InterPro" id="IPR052038">
    <property type="entry name" value="Type-VII_TA_antitoxin"/>
</dbReference>
<keyword evidence="5" id="KW-0479">Metal-binding</keyword>
<dbReference type="InterPro" id="IPR043519">
    <property type="entry name" value="NT_sf"/>
</dbReference>
<keyword evidence="15" id="KW-1185">Reference proteome</keyword>
<evidence type="ECO:0000256" key="8">
    <source>
        <dbReference type="ARBA" id="ARBA00022842"/>
    </source>
</evidence>
<keyword evidence="6" id="KW-0547">Nucleotide-binding</keyword>
<evidence type="ECO:0000313" key="15">
    <source>
        <dbReference type="Proteomes" id="UP000013307"/>
    </source>
</evidence>
<dbReference type="eggNOG" id="arCOG01206">
    <property type="taxonomic scope" value="Archaea"/>
</dbReference>
<dbReference type="HOGENOM" id="CLU_130257_10_3_2"/>
<evidence type="ECO:0000256" key="5">
    <source>
        <dbReference type="ARBA" id="ARBA00022723"/>
    </source>
</evidence>
<comment type="similarity">
    <text evidence="10">Belongs to the MntA antitoxin family.</text>
</comment>
<keyword evidence="3 14" id="KW-0808">Transferase</keyword>
<dbReference type="SUPFAM" id="SSF81301">
    <property type="entry name" value="Nucleotidyltransferase"/>
    <property type="match status" value="1"/>
</dbReference>
<dbReference type="Gene3D" id="3.30.460.10">
    <property type="entry name" value="Beta Polymerase, domain 2"/>
    <property type="match status" value="1"/>
</dbReference>
<evidence type="ECO:0000259" key="13">
    <source>
        <dbReference type="Pfam" id="PF01909"/>
    </source>
</evidence>
<evidence type="ECO:0000256" key="1">
    <source>
        <dbReference type="ARBA" id="ARBA00001946"/>
    </source>
</evidence>
<feature type="domain" description="Polymerase nucleotidyl transferase" evidence="13">
    <location>
        <begin position="25"/>
        <end position="106"/>
    </location>
</feature>
<evidence type="ECO:0000256" key="11">
    <source>
        <dbReference type="ARBA" id="ARBA00047518"/>
    </source>
</evidence>
<dbReference type="Pfam" id="PF01909">
    <property type="entry name" value="NTP_transf_2"/>
    <property type="match status" value="1"/>
</dbReference>
<evidence type="ECO:0000256" key="12">
    <source>
        <dbReference type="ARBA" id="ARBA00048696"/>
    </source>
</evidence>
<proteinExistence type="inferred from homology"/>
<evidence type="ECO:0000256" key="6">
    <source>
        <dbReference type="ARBA" id="ARBA00022741"/>
    </source>
</evidence>
<keyword evidence="4" id="KW-0548">Nucleotidyltransferase</keyword>
<evidence type="ECO:0000256" key="2">
    <source>
        <dbReference type="ARBA" id="ARBA00022649"/>
    </source>
</evidence>
<evidence type="ECO:0000256" key="10">
    <source>
        <dbReference type="ARBA" id="ARBA00038276"/>
    </source>
</evidence>
<dbReference type="Proteomes" id="UP000013307">
    <property type="component" value="Chromosome"/>
</dbReference>
<dbReference type="CDD" id="cd05403">
    <property type="entry name" value="NT_KNTase_like"/>
    <property type="match status" value="1"/>
</dbReference>
<dbReference type="AlphaFoldDB" id="N0BCP5"/>
<dbReference type="InterPro" id="IPR002934">
    <property type="entry name" value="Polymerase_NTP_transf_dom"/>
</dbReference>
<evidence type="ECO:0000313" key="14">
    <source>
        <dbReference type="EMBL" id="AGK61384.1"/>
    </source>
</evidence>
<dbReference type="PANTHER" id="PTHR33571:SF14">
    <property type="entry name" value="PROTEIN ADENYLYLTRANSFERASE MJ0435-RELATED"/>
    <property type="match status" value="1"/>
</dbReference>
<dbReference type="GO" id="GO:0046872">
    <property type="term" value="F:metal ion binding"/>
    <property type="evidence" value="ECO:0007669"/>
    <property type="project" value="UniProtKB-KW"/>
</dbReference>
<dbReference type="GO" id="GO:0070733">
    <property type="term" value="F:AMPylase activity"/>
    <property type="evidence" value="ECO:0007669"/>
    <property type="project" value="UniProtKB-EC"/>
</dbReference>
<keyword evidence="7" id="KW-0067">ATP-binding</keyword>
<protein>
    <recommendedName>
        <fullName evidence="9">protein adenylyltransferase</fullName>
        <ecNumber evidence="9">2.7.7.108</ecNumber>
    </recommendedName>
</protein>
<comment type="catalytic activity">
    <reaction evidence="11">
        <text>O-(5'-adenylyl)-L-tyrosyl-[protein] + ATP = O-[5'-(adenylyl-(5'-&gt;3')-adenylyl)]-L-tyrosyl-[protein] + diphosphate</text>
        <dbReference type="Rhea" id="RHEA:66528"/>
        <dbReference type="Rhea" id="RHEA-COMP:13846"/>
        <dbReference type="Rhea" id="RHEA-COMP:17046"/>
        <dbReference type="ChEBI" id="CHEBI:30616"/>
        <dbReference type="ChEBI" id="CHEBI:33019"/>
        <dbReference type="ChEBI" id="CHEBI:83624"/>
        <dbReference type="ChEBI" id="CHEBI:167160"/>
    </reaction>
</comment>
<reference evidence="14 15" key="1">
    <citation type="journal article" date="2013" name="Genome Announc.">
        <title>Complete Genome Sequence of the Thermophilic and Facultatively Chemolithoautotrophic Sulfate Reducer Archaeoglobus sulfaticallidus Strain PM70-1T.</title>
        <authorList>
            <person name="Stokke R."/>
            <person name="Hocking W.P."/>
            <person name="Steinsbu B.O."/>
            <person name="Steen I.H."/>
        </authorList>
    </citation>
    <scope>NUCLEOTIDE SEQUENCE [LARGE SCALE GENOMIC DNA]</scope>
    <source>
        <strain evidence="14">PM70-1</strain>
    </source>
</reference>
<evidence type="ECO:0000256" key="3">
    <source>
        <dbReference type="ARBA" id="ARBA00022679"/>
    </source>
</evidence>
<dbReference type="EMBL" id="CP005290">
    <property type="protein sequence ID" value="AGK61384.1"/>
    <property type="molecule type" value="Genomic_DNA"/>
</dbReference>
<gene>
    <name evidence="14" type="ORF">Asulf_01393</name>
</gene>
<keyword evidence="8" id="KW-0460">Magnesium</keyword>
<evidence type="ECO:0000256" key="4">
    <source>
        <dbReference type="ARBA" id="ARBA00022695"/>
    </source>
</evidence>
<dbReference type="KEGG" id="ast:Asulf_01393"/>